<evidence type="ECO:0000313" key="1">
    <source>
        <dbReference type="EMBL" id="RDH89139.1"/>
    </source>
</evidence>
<dbReference type="Gene3D" id="3.40.830.10">
    <property type="entry name" value="LigB-like"/>
    <property type="match status" value="1"/>
</dbReference>
<accession>A0A370DUR2</accession>
<name>A0A370DUR2_9GAMM</name>
<dbReference type="InterPro" id="IPR002737">
    <property type="entry name" value="MEMO1_fam"/>
</dbReference>
<sequence length="110" mass="12267">MRLGRFRLWEIAVLLAGLLLISQSLAGEKSRESVLAGSWYPENPLQLAKVVDGFLDDPSDAQSKVKNPLRALIVPHAGYMYSWCEAWITNGFCCWRPATTAPSKDSLLQM</sequence>
<dbReference type="Pfam" id="PF01875">
    <property type="entry name" value="Memo"/>
    <property type="match status" value="1"/>
</dbReference>
<comment type="caution">
    <text evidence="1">The sequence shown here is derived from an EMBL/GenBank/DDBJ whole genome shotgun (WGS) entry which is preliminary data.</text>
</comment>
<protein>
    <submittedName>
        <fullName evidence="1">AmmeMemoRadiSam system protein B</fullName>
    </submittedName>
</protein>
<organism evidence="1 2">
    <name type="scientific">endosymbiont of Lamellibrachia luymesi</name>
    <dbReference type="NCBI Taxonomy" id="2200907"/>
    <lineage>
        <taxon>Bacteria</taxon>
        <taxon>Pseudomonadati</taxon>
        <taxon>Pseudomonadota</taxon>
        <taxon>Gammaproteobacteria</taxon>
        <taxon>sulfur-oxidizing symbionts</taxon>
    </lineage>
</organism>
<dbReference type="EMBL" id="QFXD01000228">
    <property type="protein sequence ID" value="RDH89139.1"/>
    <property type="molecule type" value="Genomic_DNA"/>
</dbReference>
<proteinExistence type="predicted"/>
<reference evidence="1 2" key="1">
    <citation type="journal article" date="2018" name="ISME J.">
        <title>Endosymbiont genomes yield clues of tubeworm success.</title>
        <authorList>
            <person name="Li Y."/>
            <person name="Liles M.R."/>
            <person name="Halanych K.M."/>
        </authorList>
    </citation>
    <scope>NUCLEOTIDE SEQUENCE [LARGE SCALE GENOMIC DNA]</scope>
    <source>
        <strain evidence="1">A1422</strain>
    </source>
</reference>
<dbReference type="NCBIfam" id="TIGR04336">
    <property type="entry name" value="AmmeMemoSam_B"/>
    <property type="match status" value="1"/>
</dbReference>
<gene>
    <name evidence="1" type="primary">amrB</name>
    <name evidence="1" type="ORF">DIZ79_13195</name>
</gene>
<dbReference type="Proteomes" id="UP000255508">
    <property type="component" value="Unassembled WGS sequence"/>
</dbReference>
<dbReference type="AlphaFoldDB" id="A0A370DUR2"/>
<evidence type="ECO:0000313" key="2">
    <source>
        <dbReference type="Proteomes" id="UP000255508"/>
    </source>
</evidence>